<keyword evidence="8" id="KW-1185">Reference proteome</keyword>
<reference evidence="7" key="1">
    <citation type="submission" date="2025-08" db="UniProtKB">
        <authorList>
            <consortium name="Ensembl"/>
        </authorList>
    </citation>
    <scope>IDENTIFICATION</scope>
</reference>
<evidence type="ECO:0000259" key="6">
    <source>
        <dbReference type="Pfam" id="PF02826"/>
    </source>
</evidence>
<dbReference type="InterPro" id="IPR006140">
    <property type="entry name" value="D-isomer_DH_NAD-bd"/>
</dbReference>
<evidence type="ECO:0000256" key="1">
    <source>
        <dbReference type="ARBA" id="ARBA00005854"/>
    </source>
</evidence>
<dbReference type="PANTHER" id="PTHR10996:SF257">
    <property type="entry name" value="GLYOXYLATE REDUCTASE 1"/>
    <property type="match status" value="1"/>
</dbReference>
<dbReference type="PANTHER" id="PTHR10996">
    <property type="entry name" value="2-HYDROXYACID DEHYDROGENASE-RELATED"/>
    <property type="match status" value="1"/>
</dbReference>
<keyword evidence="2 4" id="KW-0560">Oxidoreductase</keyword>
<feature type="domain" description="D-isomer specific 2-hydroxyacid dehydrogenase NAD-binding" evidence="6">
    <location>
        <begin position="128"/>
        <end position="306"/>
    </location>
</feature>
<dbReference type="Ensembl" id="ENSEBUT00000012975.1">
    <property type="protein sequence ID" value="ENSEBUP00000012399.1"/>
    <property type="gene ID" value="ENSEBUG00000007896.1"/>
</dbReference>
<sequence length="339" mass="37699">MHIQKITLHCLSEGNMDNRPHLLLSPCPYLELHLNTFLEKFQNHFYIVWLSEFIKNSKELGEKIVAILSFSQETYINKKILDLLPNLKVISVFGAGVDHLDLTLIQSYGVKICNLPGIVTNPTADMAMALLLASARNIVSEVQQVKNSEPTNSVITEPVEVTGSVMGILGMGTIGLAVAKRARGFDMTILYHNRKRRPLEEEQEVGATFCPYLLDMLAKVDFLVVCVDLNSSSTKMIAEQEFRAMKPSATIVNIARGLVIDQDAMVTALSEGWIRAAALDVTYPEPLPRDHPLLHLNNVIITPHSGTDIKETFQKMLDISFANTLAGVEDRPFPHPIKV</sequence>
<evidence type="ECO:0000256" key="2">
    <source>
        <dbReference type="ARBA" id="ARBA00023002"/>
    </source>
</evidence>
<comment type="similarity">
    <text evidence="1 4">Belongs to the D-isomer specific 2-hydroxyacid dehydrogenase family.</text>
</comment>
<dbReference type="Pfam" id="PF02826">
    <property type="entry name" value="2-Hacid_dh_C"/>
    <property type="match status" value="1"/>
</dbReference>
<dbReference type="Gene3D" id="3.40.50.720">
    <property type="entry name" value="NAD(P)-binding Rossmann-like Domain"/>
    <property type="match status" value="2"/>
</dbReference>
<dbReference type="SUPFAM" id="SSF51735">
    <property type="entry name" value="NAD(P)-binding Rossmann-fold domains"/>
    <property type="match status" value="1"/>
</dbReference>
<dbReference type="Proteomes" id="UP000694388">
    <property type="component" value="Unplaced"/>
</dbReference>
<dbReference type="GO" id="GO:0051287">
    <property type="term" value="F:NAD binding"/>
    <property type="evidence" value="ECO:0007669"/>
    <property type="project" value="InterPro"/>
</dbReference>
<evidence type="ECO:0000256" key="4">
    <source>
        <dbReference type="RuleBase" id="RU003719"/>
    </source>
</evidence>
<protein>
    <recommendedName>
        <fullName evidence="3">Glyoxylate reductase/hydroxypyruvate reductase</fullName>
    </recommendedName>
</protein>
<dbReference type="GO" id="GO:0005829">
    <property type="term" value="C:cytosol"/>
    <property type="evidence" value="ECO:0007669"/>
    <property type="project" value="TreeGrafter"/>
</dbReference>
<dbReference type="FunFam" id="3.40.50.720:FF:000026">
    <property type="entry name" value="Glyoxylate/hydroxypyruvate reductase B"/>
    <property type="match status" value="1"/>
</dbReference>
<evidence type="ECO:0000256" key="3">
    <source>
        <dbReference type="ARBA" id="ARBA00073306"/>
    </source>
</evidence>
<organism evidence="7 8">
    <name type="scientific">Eptatretus burgeri</name>
    <name type="common">Inshore hagfish</name>
    <dbReference type="NCBI Taxonomy" id="7764"/>
    <lineage>
        <taxon>Eukaryota</taxon>
        <taxon>Metazoa</taxon>
        <taxon>Chordata</taxon>
        <taxon>Craniata</taxon>
        <taxon>Vertebrata</taxon>
        <taxon>Cyclostomata</taxon>
        <taxon>Myxini</taxon>
        <taxon>Myxiniformes</taxon>
        <taxon>Myxinidae</taxon>
        <taxon>Eptatretinae</taxon>
        <taxon>Eptatretus</taxon>
    </lineage>
</organism>
<dbReference type="AlphaFoldDB" id="A0A8C4QA64"/>
<dbReference type="InterPro" id="IPR036291">
    <property type="entry name" value="NAD(P)-bd_dom_sf"/>
</dbReference>
<dbReference type="GO" id="GO:0016618">
    <property type="term" value="F:hydroxypyruvate reductase [NAD(P)H] activity"/>
    <property type="evidence" value="ECO:0007669"/>
    <property type="project" value="TreeGrafter"/>
</dbReference>
<feature type="domain" description="D-isomer specific 2-hydroxyacid dehydrogenase catalytic" evidence="5">
    <location>
        <begin position="47"/>
        <end position="335"/>
    </location>
</feature>
<proteinExistence type="inferred from homology"/>
<dbReference type="InterPro" id="IPR050223">
    <property type="entry name" value="D-isomer_2-hydroxyacid_DH"/>
</dbReference>
<evidence type="ECO:0000259" key="5">
    <source>
        <dbReference type="Pfam" id="PF00389"/>
    </source>
</evidence>
<evidence type="ECO:0000313" key="7">
    <source>
        <dbReference type="Ensembl" id="ENSEBUP00000012399.1"/>
    </source>
</evidence>
<dbReference type="SUPFAM" id="SSF52283">
    <property type="entry name" value="Formate/glycerate dehydrogenase catalytic domain-like"/>
    <property type="match status" value="1"/>
</dbReference>
<dbReference type="InterPro" id="IPR006139">
    <property type="entry name" value="D-isomer_2_OHA_DH_cat_dom"/>
</dbReference>
<reference evidence="7" key="2">
    <citation type="submission" date="2025-09" db="UniProtKB">
        <authorList>
            <consortium name="Ensembl"/>
        </authorList>
    </citation>
    <scope>IDENTIFICATION</scope>
</reference>
<name>A0A8C4QA64_EPTBU</name>
<dbReference type="Pfam" id="PF00389">
    <property type="entry name" value="2-Hacid_dh"/>
    <property type="match status" value="1"/>
</dbReference>
<accession>A0A8C4QA64</accession>
<dbReference type="GO" id="GO:0030267">
    <property type="term" value="F:glyoxylate reductase (NADPH) activity"/>
    <property type="evidence" value="ECO:0007669"/>
    <property type="project" value="TreeGrafter"/>
</dbReference>
<evidence type="ECO:0000313" key="8">
    <source>
        <dbReference type="Proteomes" id="UP000694388"/>
    </source>
</evidence>
<dbReference type="GeneTree" id="ENSGT00940000162740"/>